<comment type="caution">
    <text evidence="1">The sequence shown here is derived from an EMBL/GenBank/DDBJ whole genome shotgun (WGS) entry which is preliminary data.</text>
</comment>
<dbReference type="RefSeq" id="WP_302108821.1">
    <property type="nucleotide sequence ID" value="NZ_JAUKTR010000001.1"/>
</dbReference>
<keyword evidence="2" id="KW-1185">Reference proteome</keyword>
<accession>A0ABT8SKP7</accession>
<dbReference type="EMBL" id="JAUKTR010000001">
    <property type="protein sequence ID" value="MDO1558408.1"/>
    <property type="molecule type" value="Genomic_DNA"/>
</dbReference>
<name>A0ABT8SKP7_9CAUL</name>
<evidence type="ECO:0000313" key="2">
    <source>
        <dbReference type="Proteomes" id="UP001169063"/>
    </source>
</evidence>
<evidence type="ECO:0000313" key="1">
    <source>
        <dbReference type="EMBL" id="MDO1558408.1"/>
    </source>
</evidence>
<dbReference type="Proteomes" id="UP001169063">
    <property type="component" value="Unassembled WGS sequence"/>
</dbReference>
<protein>
    <submittedName>
        <fullName evidence="1">Uncharacterized protein</fullName>
    </submittedName>
</protein>
<organism evidence="1 2">
    <name type="scientific">Peiella sedimenti</name>
    <dbReference type="NCBI Taxonomy" id="3061083"/>
    <lineage>
        <taxon>Bacteria</taxon>
        <taxon>Pseudomonadati</taxon>
        <taxon>Pseudomonadota</taxon>
        <taxon>Alphaproteobacteria</taxon>
        <taxon>Caulobacterales</taxon>
        <taxon>Caulobacteraceae</taxon>
        <taxon>Peiella</taxon>
    </lineage>
</organism>
<gene>
    <name evidence="1" type="ORF">Q0812_03080</name>
</gene>
<proteinExistence type="predicted"/>
<sequence>MKALKRFAGSFVAYDESNAAFLERLAAKDWAAIGVYRWNGRYKGHLIGRFGSRAEAERATYSAFADPPWPRRYEMPVRELLNRQAHFEVLSSVGLG</sequence>
<reference evidence="1" key="1">
    <citation type="submission" date="2023-07" db="EMBL/GenBank/DDBJ databases">
        <title>Brevundimonas soil sp. nov., isolated from the soil of chemical plant.</title>
        <authorList>
            <person name="Wu N."/>
        </authorList>
    </citation>
    <scope>NUCLEOTIDE SEQUENCE</scope>
    <source>
        <strain evidence="1">XZ-24</strain>
    </source>
</reference>